<accession>A0AAV6ZPK4</accession>
<name>A0AAV6ZPK4_ENGPU</name>
<evidence type="ECO:0000313" key="1">
    <source>
        <dbReference type="EMBL" id="KAG8551206.1"/>
    </source>
</evidence>
<reference evidence="1" key="1">
    <citation type="thesis" date="2020" institute="ProQuest LLC" country="789 East Eisenhower Parkway, Ann Arbor, MI, USA">
        <title>Comparative Genomics and Chromosome Evolution.</title>
        <authorList>
            <person name="Mudd A.B."/>
        </authorList>
    </citation>
    <scope>NUCLEOTIDE SEQUENCE</scope>
    <source>
        <strain evidence="1">237g6f4</strain>
        <tissue evidence="1">Blood</tissue>
    </source>
</reference>
<dbReference type="AlphaFoldDB" id="A0AAV6ZPK4"/>
<protein>
    <submittedName>
        <fullName evidence="1">Uncharacterized protein</fullName>
    </submittedName>
</protein>
<evidence type="ECO:0000313" key="2">
    <source>
        <dbReference type="Proteomes" id="UP000824782"/>
    </source>
</evidence>
<keyword evidence="2" id="KW-1185">Reference proteome</keyword>
<sequence length="78" mass="8469">MSLKLSAVALPEPLHAVASQAVTLQEHFSPPLCEITSGSRRRVKCSGSRRASCESAARRASKKLITNIRRCHSPGAWI</sequence>
<gene>
    <name evidence="1" type="ORF">GDO81_004007</name>
</gene>
<dbReference type="Proteomes" id="UP000824782">
    <property type="component" value="Unassembled WGS sequence"/>
</dbReference>
<dbReference type="EMBL" id="WNYA01000011">
    <property type="protein sequence ID" value="KAG8551206.1"/>
    <property type="molecule type" value="Genomic_DNA"/>
</dbReference>
<organism evidence="1 2">
    <name type="scientific">Engystomops pustulosus</name>
    <name type="common">Tungara frog</name>
    <name type="synonym">Physalaemus pustulosus</name>
    <dbReference type="NCBI Taxonomy" id="76066"/>
    <lineage>
        <taxon>Eukaryota</taxon>
        <taxon>Metazoa</taxon>
        <taxon>Chordata</taxon>
        <taxon>Craniata</taxon>
        <taxon>Vertebrata</taxon>
        <taxon>Euteleostomi</taxon>
        <taxon>Amphibia</taxon>
        <taxon>Batrachia</taxon>
        <taxon>Anura</taxon>
        <taxon>Neobatrachia</taxon>
        <taxon>Hyloidea</taxon>
        <taxon>Leptodactylidae</taxon>
        <taxon>Leiuperinae</taxon>
        <taxon>Engystomops</taxon>
    </lineage>
</organism>
<proteinExistence type="predicted"/>
<comment type="caution">
    <text evidence="1">The sequence shown here is derived from an EMBL/GenBank/DDBJ whole genome shotgun (WGS) entry which is preliminary data.</text>
</comment>